<evidence type="ECO:0000259" key="3">
    <source>
        <dbReference type="SMART" id="SM00854"/>
    </source>
</evidence>
<dbReference type="EMBL" id="AFHG01000028">
    <property type="protein sequence ID" value="EGK73578.1"/>
    <property type="molecule type" value="Genomic_DNA"/>
</dbReference>
<feature type="chain" id="PRO_5003327085" evidence="2">
    <location>
        <begin position="23"/>
        <end position="329"/>
    </location>
</feature>
<keyword evidence="2" id="KW-0732">Signal</keyword>
<dbReference type="InterPro" id="IPR029052">
    <property type="entry name" value="Metallo-depent_PP-like"/>
</dbReference>
<evidence type="ECO:0000256" key="1">
    <source>
        <dbReference type="ARBA" id="ARBA00005662"/>
    </source>
</evidence>
<dbReference type="RefSeq" id="WP_008057951.1">
    <property type="nucleotide sequence ID" value="NZ_AFHG01000028.1"/>
</dbReference>
<dbReference type="SUPFAM" id="SSF56300">
    <property type="entry name" value="Metallo-dependent phosphatases"/>
    <property type="match status" value="1"/>
</dbReference>
<sequence length="329" mass="35279">MSRWQAVALVMLMVLGTTLARAADSVVRIAFVGDVMLAESERTGQLIAEGGDPFAHVRGLLAAADLRVANFESSAGTQGRPDAEKPFSFRTAQPALRVFSSVFDVAGVANNHAGDFGREDFAETLTALRAAGVQTFGGGPDLKTAHRALMIERKGVRIALLGYLDFFPRWFAATPGRPGVAWLDTDQAALDIARARHDGADVVLVVPHWGVEHEPRAHRRQRAAARALLAAGADAVIGGHPHVVQDHEVFRGKPVLYSLGNFVFDGFEDEDNNTGWVAFVDVDRQGVVSATTRVVKIDASGTPLPDPDRAGPCWCRGEAVMSPCAKVRP</sequence>
<dbReference type="Proteomes" id="UP000005019">
    <property type="component" value="Unassembled WGS sequence"/>
</dbReference>
<feature type="signal peptide" evidence="2">
    <location>
        <begin position="1"/>
        <end position="22"/>
    </location>
</feature>
<comment type="similarity">
    <text evidence="1">Belongs to the CapA family.</text>
</comment>
<name>F5R7K1_METUF</name>
<protein>
    <submittedName>
        <fullName evidence="4">Poly-gamma-glutamate biosynthesis enzyme</fullName>
    </submittedName>
</protein>
<dbReference type="InterPro" id="IPR019079">
    <property type="entry name" value="Capsule_synth_CapA"/>
</dbReference>
<organism evidence="4 5">
    <name type="scientific">Methyloversatilis universalis (strain ATCC BAA-1314 / DSM 25237 / JCM 13912 / CCUG 52030 / FAM5)</name>
    <dbReference type="NCBI Taxonomy" id="1000565"/>
    <lineage>
        <taxon>Bacteria</taxon>
        <taxon>Pseudomonadati</taxon>
        <taxon>Pseudomonadota</taxon>
        <taxon>Betaproteobacteria</taxon>
        <taxon>Nitrosomonadales</taxon>
        <taxon>Sterolibacteriaceae</taxon>
        <taxon>Methyloversatilis</taxon>
    </lineage>
</organism>
<dbReference type="STRING" id="1000565.METUNv1_00209"/>
<dbReference type="Gene3D" id="3.60.21.10">
    <property type="match status" value="1"/>
</dbReference>
<keyword evidence="5" id="KW-1185">Reference proteome</keyword>
<dbReference type="Pfam" id="PF09587">
    <property type="entry name" value="PGA_cap"/>
    <property type="match status" value="1"/>
</dbReference>
<proteinExistence type="inferred from homology"/>
<dbReference type="InterPro" id="IPR052169">
    <property type="entry name" value="CW_Biosynth-Accessory"/>
</dbReference>
<comment type="caution">
    <text evidence="4">The sequence shown here is derived from an EMBL/GenBank/DDBJ whole genome shotgun (WGS) entry which is preliminary data.</text>
</comment>
<feature type="domain" description="Capsule synthesis protein CapA" evidence="3">
    <location>
        <begin position="28"/>
        <end position="266"/>
    </location>
</feature>
<gene>
    <name evidence="4" type="ORF">METUNv1_00209</name>
</gene>
<reference evidence="4 5" key="1">
    <citation type="journal article" date="2011" name="J. Bacteriol.">
        <title>Genome sequence of Methyloversatilis universalis FAM5T, a methylotrophic representative of the order Rhodocyclales.</title>
        <authorList>
            <person name="Kittichotirat W."/>
            <person name="Good N.M."/>
            <person name="Hall R."/>
            <person name="Bringel F."/>
            <person name="Lajus A."/>
            <person name="Medigue C."/>
            <person name="Smalley N.E."/>
            <person name="Beck D."/>
            <person name="Bumgarner R."/>
            <person name="Vuilleumier S."/>
            <person name="Kalyuzhnaya M.G."/>
        </authorList>
    </citation>
    <scope>NUCLEOTIDE SEQUENCE [LARGE SCALE GENOMIC DNA]</scope>
    <source>
        <strain evidence="5">ATCC BAA-1314 / JCM 13912 / FAM5</strain>
    </source>
</reference>
<dbReference type="SMART" id="SM00854">
    <property type="entry name" value="PGA_cap"/>
    <property type="match status" value="1"/>
</dbReference>
<evidence type="ECO:0000313" key="5">
    <source>
        <dbReference type="Proteomes" id="UP000005019"/>
    </source>
</evidence>
<dbReference type="AlphaFoldDB" id="F5R7K1"/>
<evidence type="ECO:0000256" key="2">
    <source>
        <dbReference type="SAM" id="SignalP"/>
    </source>
</evidence>
<dbReference type="eggNOG" id="COG2843">
    <property type="taxonomic scope" value="Bacteria"/>
</dbReference>
<evidence type="ECO:0000313" key="4">
    <source>
        <dbReference type="EMBL" id="EGK73578.1"/>
    </source>
</evidence>
<accession>F5R7K1</accession>
<dbReference type="CDD" id="cd07381">
    <property type="entry name" value="MPP_CapA"/>
    <property type="match status" value="1"/>
</dbReference>
<dbReference type="PANTHER" id="PTHR33393:SF13">
    <property type="entry name" value="PGA BIOSYNTHESIS PROTEIN CAPA"/>
    <property type="match status" value="1"/>
</dbReference>
<dbReference type="PANTHER" id="PTHR33393">
    <property type="entry name" value="POLYGLUTAMINE SYNTHESIS ACCESSORY PROTEIN RV0574C-RELATED"/>
    <property type="match status" value="1"/>
</dbReference>